<feature type="domain" description="Syntaxin-5 N-terminal Sly1p-binding" evidence="2">
    <location>
        <begin position="36"/>
        <end position="51"/>
    </location>
</feature>
<comment type="caution">
    <text evidence="3">The sequence shown here is derived from an EMBL/GenBank/DDBJ whole genome shotgun (WGS) entry which is preliminary data.</text>
</comment>
<evidence type="ECO:0000259" key="2">
    <source>
        <dbReference type="Pfam" id="PF11416"/>
    </source>
</evidence>
<dbReference type="Proteomes" id="UP000295131">
    <property type="component" value="Unassembled WGS sequence"/>
</dbReference>
<protein>
    <recommendedName>
        <fullName evidence="2">Syntaxin-5 N-terminal Sly1p-binding domain-containing protein</fullName>
    </recommendedName>
</protein>
<organism evidence="3 4">
    <name type="scientific">Pseudohoeflea suaedae</name>
    <dbReference type="NCBI Taxonomy" id="877384"/>
    <lineage>
        <taxon>Bacteria</taxon>
        <taxon>Pseudomonadati</taxon>
        <taxon>Pseudomonadota</taxon>
        <taxon>Alphaproteobacteria</taxon>
        <taxon>Hyphomicrobiales</taxon>
        <taxon>Rhizobiaceae</taxon>
        <taxon>Pseudohoeflea</taxon>
    </lineage>
</organism>
<keyword evidence="4" id="KW-1185">Reference proteome</keyword>
<dbReference type="EMBL" id="SMSI01000004">
    <property type="protein sequence ID" value="TDH34249.1"/>
    <property type="molecule type" value="Genomic_DNA"/>
</dbReference>
<evidence type="ECO:0000313" key="3">
    <source>
        <dbReference type="EMBL" id="TDH34249.1"/>
    </source>
</evidence>
<dbReference type="InterPro" id="IPR021538">
    <property type="entry name" value="Syntaxin-5_N"/>
</dbReference>
<sequence length="82" mass="9214">MEVFFPGPVDPSAGLQDRLRLVTIQITLSFVLLRYIRDRTLEFIQPLQSINERTGGRQKPGAGPFVTNGTPDQPACPNRRFT</sequence>
<accession>A0A4V3A6U7</accession>
<gene>
    <name evidence="3" type="ORF">E2A64_16370</name>
</gene>
<reference evidence="3 4" key="1">
    <citation type="journal article" date="2013" name="Int. J. Syst. Evol. Microbiol.">
        <title>Hoeflea suaedae sp. nov., an endophytic bacterium isolated from the root of the halophyte Suaeda maritima.</title>
        <authorList>
            <person name="Chung E.J."/>
            <person name="Park J.A."/>
            <person name="Pramanik P."/>
            <person name="Bibi F."/>
            <person name="Jeon C.O."/>
            <person name="Chung Y.R."/>
        </authorList>
    </citation>
    <scope>NUCLEOTIDE SEQUENCE [LARGE SCALE GENOMIC DNA]</scope>
    <source>
        <strain evidence="3 4">YC6898</strain>
    </source>
</reference>
<dbReference type="AlphaFoldDB" id="A0A4V3A6U7"/>
<name>A0A4V3A6U7_9HYPH</name>
<proteinExistence type="predicted"/>
<feature type="region of interest" description="Disordered" evidence="1">
    <location>
        <begin position="48"/>
        <end position="82"/>
    </location>
</feature>
<evidence type="ECO:0000256" key="1">
    <source>
        <dbReference type="SAM" id="MobiDB-lite"/>
    </source>
</evidence>
<dbReference type="Pfam" id="PF11416">
    <property type="entry name" value="Syntaxin-5_N"/>
    <property type="match status" value="1"/>
</dbReference>
<evidence type="ECO:0000313" key="4">
    <source>
        <dbReference type="Proteomes" id="UP000295131"/>
    </source>
</evidence>